<evidence type="ECO:0000313" key="3">
    <source>
        <dbReference type="Proteomes" id="UP000824366"/>
    </source>
</evidence>
<accession>A0ABM7MJJ3</accession>
<proteinExistence type="predicted"/>
<gene>
    <name evidence="2" type="ORF">MIZ03_1289</name>
</gene>
<dbReference type="RefSeq" id="WP_223909808.1">
    <property type="nucleotide sequence ID" value="NZ_AP024238.1"/>
</dbReference>
<organism evidence="2 3">
    <name type="scientific">Rhodoferax lithotrophicus</name>
    <dbReference type="NCBI Taxonomy" id="2798804"/>
    <lineage>
        <taxon>Bacteria</taxon>
        <taxon>Pseudomonadati</taxon>
        <taxon>Pseudomonadota</taxon>
        <taxon>Betaproteobacteria</taxon>
        <taxon>Burkholderiales</taxon>
        <taxon>Comamonadaceae</taxon>
        <taxon>Rhodoferax</taxon>
    </lineage>
</organism>
<feature type="signal peptide" evidence="1">
    <location>
        <begin position="1"/>
        <end position="20"/>
    </location>
</feature>
<evidence type="ECO:0000313" key="2">
    <source>
        <dbReference type="EMBL" id="BCO26407.1"/>
    </source>
</evidence>
<dbReference type="EMBL" id="AP024238">
    <property type="protein sequence ID" value="BCO26407.1"/>
    <property type="molecule type" value="Genomic_DNA"/>
</dbReference>
<keyword evidence="1" id="KW-0732">Signal</keyword>
<dbReference type="Proteomes" id="UP000824366">
    <property type="component" value="Chromosome"/>
</dbReference>
<reference evidence="2 3" key="1">
    <citation type="journal article" date="2021" name="Microbiol. Spectr.">
        <title>A Single Bacterium Capable of Oxidation and Reduction of Iron at Circumneutral pH.</title>
        <authorList>
            <person name="Kato S."/>
            <person name="Ohkuma M."/>
        </authorList>
    </citation>
    <scope>NUCLEOTIDE SEQUENCE [LARGE SCALE GENOMIC DNA]</scope>
    <source>
        <strain evidence="2 3">MIZ03</strain>
    </source>
</reference>
<feature type="chain" id="PRO_5045587261" evidence="1">
    <location>
        <begin position="21"/>
        <end position="786"/>
    </location>
</feature>
<keyword evidence="3" id="KW-1185">Reference proteome</keyword>
<evidence type="ECO:0000256" key="1">
    <source>
        <dbReference type="SAM" id="SignalP"/>
    </source>
</evidence>
<dbReference type="PROSITE" id="PS51257">
    <property type="entry name" value="PROKAR_LIPOPROTEIN"/>
    <property type="match status" value="1"/>
</dbReference>
<protein>
    <submittedName>
        <fullName evidence="2">Uncharacterized protein</fullName>
    </submittedName>
</protein>
<sequence length="786" mass="81582">MTMKSIGKATQLCGTSLIMAAVLTGCGGGGGGGGGSTAGSSTAVTISGSAIKGPLKNAKISVYRVDAKGAKGSLLKETSSSSVDGSYSVVVDGYSGPVIVEATVVPGTTKMYDEATGADITPAAGFILRATVEAQAGKTIQAEINPFTEQATTAALGMTGGLTLGNMAKSHKDLSDTLGFDPSTVKPEFDATTKAPKNAAAAALAALSKMAKDDDLAACIAALDQAAKVKCVTDEVRNKGLTDPTVKLKLQAKLNIENDSAGLPPVTLGQPSGTPVNPATSLDQAKLFFATLRSNAKALNAVDMSLQTELQAVTNDMQSRTTPVVTSSLDALNVAMRGAQLWKDVLQNPNVPFVANHTFFGPPDAFGNRTILGGCSFNSDINYNVLSTSRSDANYIGCGTNGSAVTATDVNGVETSCKNIGDWCYSKWTTRVRLHPDAATPGKFTVYTQTRKAKYILAAGNTTIEANRVTRVEYGAAFPGNASVLTATWDANARPTSITLAGELSPGFRSDNNGVSYYDLALMTWVVKPATISVLGDKHNVNLSAVVSQVGTLQKLALSGSVNLIKAGALDTAISLGAGSYVQATAGNANLGDGSQEVLLKLKANTANSALLGDFKFSAFQFDKSGLNYAPSQLDFTGSVQRNNVNFFEGSFVVKDTTRATFNEMLPTSALNVHKVSLGLNGKVIIAARPTINLTLNVLHTDAGLLNNTSSFNGQYQQGSLTINLAGTSNNVGQQSTLTSTDGVKMVLDSTKSIYPITFGAANDAVGSFDTLSNKVSYTDGTYEQF</sequence>
<name>A0ABM7MJJ3_9BURK</name>